<protein>
    <submittedName>
        <fullName evidence="6">Uncharacterized protein</fullName>
    </submittedName>
</protein>
<comment type="caution">
    <text evidence="6">The sequence shown here is derived from an EMBL/GenBank/DDBJ whole genome shotgun (WGS) entry which is preliminary data.</text>
</comment>
<proteinExistence type="inferred from homology"/>
<evidence type="ECO:0000256" key="5">
    <source>
        <dbReference type="SAM" id="Phobius"/>
    </source>
</evidence>
<evidence type="ECO:0000256" key="3">
    <source>
        <dbReference type="ARBA" id="ARBA00022679"/>
    </source>
</evidence>
<evidence type="ECO:0000313" key="7">
    <source>
        <dbReference type="Proteomes" id="UP001454036"/>
    </source>
</evidence>
<dbReference type="PANTHER" id="PTHR31623">
    <property type="entry name" value="F21J9.9"/>
    <property type="match status" value="1"/>
</dbReference>
<accession>A0AAV3RET5</accession>
<keyword evidence="3" id="KW-0808">Transferase</keyword>
<comment type="pathway">
    <text evidence="1">Alkaloid biosynthesis.</text>
</comment>
<evidence type="ECO:0000313" key="6">
    <source>
        <dbReference type="EMBL" id="GAA0174375.1"/>
    </source>
</evidence>
<reference evidence="6 7" key="1">
    <citation type="submission" date="2024-01" db="EMBL/GenBank/DDBJ databases">
        <title>The complete chloroplast genome sequence of Lithospermum erythrorhizon: insights into the phylogenetic relationship among Boraginaceae species and the maternal lineages of purple gromwells.</title>
        <authorList>
            <person name="Okada T."/>
            <person name="Watanabe K."/>
        </authorList>
    </citation>
    <scope>NUCLEOTIDE SEQUENCE [LARGE SCALE GENOMIC DNA]</scope>
</reference>
<keyword evidence="5" id="KW-0812">Transmembrane</keyword>
<dbReference type="AlphaFoldDB" id="A0AAV3RET5"/>
<dbReference type="PANTHER" id="PTHR31623:SF88">
    <property type="entry name" value="ACYLSUGAR ACYLTRANSFERASE 3-LIKE"/>
    <property type="match status" value="1"/>
</dbReference>
<dbReference type="Proteomes" id="UP001454036">
    <property type="component" value="Unassembled WGS sequence"/>
</dbReference>
<organism evidence="6 7">
    <name type="scientific">Lithospermum erythrorhizon</name>
    <name type="common">Purple gromwell</name>
    <name type="synonym">Lithospermum officinale var. erythrorhizon</name>
    <dbReference type="NCBI Taxonomy" id="34254"/>
    <lineage>
        <taxon>Eukaryota</taxon>
        <taxon>Viridiplantae</taxon>
        <taxon>Streptophyta</taxon>
        <taxon>Embryophyta</taxon>
        <taxon>Tracheophyta</taxon>
        <taxon>Spermatophyta</taxon>
        <taxon>Magnoliopsida</taxon>
        <taxon>eudicotyledons</taxon>
        <taxon>Gunneridae</taxon>
        <taxon>Pentapetalae</taxon>
        <taxon>asterids</taxon>
        <taxon>lamiids</taxon>
        <taxon>Boraginales</taxon>
        <taxon>Boraginaceae</taxon>
        <taxon>Boraginoideae</taxon>
        <taxon>Lithospermeae</taxon>
        <taxon>Lithospermum</taxon>
    </lineage>
</organism>
<sequence>MISKKFIKPSFSTPPKLKSYKLGLIDQLMNNVYMPIAFFYPNRNNNSNPQTNIPTLLENSFSKVLASHNPFAGRVVDNLNIDCNEMGATFIEAHVDCKMSQISSHKNLSAHDVVFPSGLPWRSKHDESPLVAQLTHFDCGGKAISLCLSHKLGDAYTLCNLVRDWAAVTKREVTIKYSFYPKKVIQFYNFDGLKFFLNQVFLYMLLYMGKIISIHIKFI</sequence>
<keyword evidence="5" id="KW-1133">Transmembrane helix</keyword>
<evidence type="ECO:0000256" key="1">
    <source>
        <dbReference type="ARBA" id="ARBA00004913"/>
    </source>
</evidence>
<gene>
    <name evidence="6" type="ORF">LIER_27776</name>
</gene>
<evidence type="ECO:0000256" key="2">
    <source>
        <dbReference type="ARBA" id="ARBA00009861"/>
    </source>
</evidence>
<name>A0AAV3RET5_LITER</name>
<dbReference type="InterPro" id="IPR023213">
    <property type="entry name" value="CAT-like_dom_sf"/>
</dbReference>
<evidence type="ECO:0000256" key="4">
    <source>
        <dbReference type="ARBA" id="ARBA00023315"/>
    </source>
</evidence>
<dbReference type="Pfam" id="PF02458">
    <property type="entry name" value="Transferase"/>
    <property type="match status" value="1"/>
</dbReference>
<keyword evidence="5" id="KW-0472">Membrane</keyword>
<feature type="transmembrane region" description="Helical" evidence="5">
    <location>
        <begin position="195"/>
        <end position="216"/>
    </location>
</feature>
<dbReference type="GO" id="GO:0016746">
    <property type="term" value="F:acyltransferase activity"/>
    <property type="evidence" value="ECO:0007669"/>
    <property type="project" value="UniProtKB-KW"/>
</dbReference>
<comment type="similarity">
    <text evidence="2">Belongs to the plant acyltransferase family.</text>
</comment>
<keyword evidence="4" id="KW-0012">Acyltransferase</keyword>
<dbReference type="Gene3D" id="3.30.559.10">
    <property type="entry name" value="Chloramphenicol acetyltransferase-like domain"/>
    <property type="match status" value="1"/>
</dbReference>
<dbReference type="EMBL" id="BAABME010009047">
    <property type="protein sequence ID" value="GAA0174375.1"/>
    <property type="molecule type" value="Genomic_DNA"/>
</dbReference>
<keyword evidence="7" id="KW-1185">Reference proteome</keyword>